<protein>
    <submittedName>
        <fullName evidence="1">Uncharacterized protein</fullName>
    </submittedName>
</protein>
<dbReference type="AlphaFoldDB" id="A0A498H401"/>
<keyword evidence="2" id="KW-1185">Reference proteome</keyword>
<dbReference type="OrthoDB" id="107348at2157"/>
<reference evidence="1 2" key="1">
    <citation type="journal article" date="2015" name="Int. J. Syst. Evol. Microbiol.">
        <title>Methanoculleus taiwanensis sp. nov., a methanogen isolated from deep marine sediment at the deformation front area near Taiwan.</title>
        <authorList>
            <person name="Weng C.Y."/>
            <person name="Chen S.C."/>
            <person name="Lai M.C."/>
            <person name="Wu S.Y."/>
            <person name="Lin S."/>
            <person name="Yang T.F."/>
            <person name="Chen P.C."/>
        </authorList>
    </citation>
    <scope>NUCLEOTIDE SEQUENCE [LARGE SCALE GENOMIC DNA]</scope>
    <source>
        <strain evidence="1 2">CYW4</strain>
    </source>
</reference>
<sequence>MRRALIGTAAFCLLLLLICSPGCIGQSIPQPSAPMPDFRAESVGYDDRIVFRFIPDTGTPATYFVTYEIIRNGTTVRSETQTVYNAVDRSNPIAFTVQREPGDSVVIEITIVNADGWEVYASGITVRSSTDGESAVTGGAVTPTRTRS</sequence>
<dbReference type="EMBL" id="LHQS01000001">
    <property type="protein sequence ID" value="RXE56935.1"/>
    <property type="molecule type" value="Genomic_DNA"/>
</dbReference>
<dbReference type="Proteomes" id="UP000290932">
    <property type="component" value="Unassembled WGS sequence"/>
</dbReference>
<organism evidence="1 2">
    <name type="scientific">Methanoculleus taiwanensis</name>
    <dbReference type="NCBI Taxonomy" id="1550565"/>
    <lineage>
        <taxon>Archaea</taxon>
        <taxon>Methanobacteriati</taxon>
        <taxon>Methanobacteriota</taxon>
        <taxon>Stenosarchaea group</taxon>
        <taxon>Methanomicrobia</taxon>
        <taxon>Methanomicrobiales</taxon>
        <taxon>Methanomicrobiaceae</taxon>
        <taxon>Methanoculleus</taxon>
    </lineage>
</organism>
<accession>A0A498H401</accession>
<dbReference type="RefSeq" id="WP_128692684.1">
    <property type="nucleotide sequence ID" value="NZ_LHQS01000001.1"/>
</dbReference>
<gene>
    <name evidence="1" type="ORF">ABH15_01960</name>
</gene>
<proteinExistence type="predicted"/>
<name>A0A498H401_9EURY</name>
<evidence type="ECO:0000313" key="1">
    <source>
        <dbReference type="EMBL" id="RXE56935.1"/>
    </source>
</evidence>
<evidence type="ECO:0000313" key="2">
    <source>
        <dbReference type="Proteomes" id="UP000290932"/>
    </source>
</evidence>
<comment type="caution">
    <text evidence="1">The sequence shown here is derived from an EMBL/GenBank/DDBJ whole genome shotgun (WGS) entry which is preliminary data.</text>
</comment>